<protein>
    <submittedName>
        <fullName evidence="2">Uncharacterized protein</fullName>
    </submittedName>
</protein>
<sequence>MSTTPPYSSSSPTKRKYSETGLDTIPLEILAAINNESRIELSGDNIKKQATKLKARVKRAVEDPKIDRDDLKDL</sequence>
<accession>A0A395SXJ0</accession>
<dbReference type="AlphaFoldDB" id="A0A395SXJ0"/>
<feature type="compositionally biased region" description="Low complexity" evidence="1">
    <location>
        <begin position="1"/>
        <end position="12"/>
    </location>
</feature>
<gene>
    <name evidence="2" type="ORF">FLONG3_4698</name>
</gene>
<organism evidence="2 3">
    <name type="scientific">Fusarium longipes</name>
    <dbReference type="NCBI Taxonomy" id="694270"/>
    <lineage>
        <taxon>Eukaryota</taxon>
        <taxon>Fungi</taxon>
        <taxon>Dikarya</taxon>
        <taxon>Ascomycota</taxon>
        <taxon>Pezizomycotina</taxon>
        <taxon>Sordariomycetes</taxon>
        <taxon>Hypocreomycetidae</taxon>
        <taxon>Hypocreales</taxon>
        <taxon>Nectriaceae</taxon>
        <taxon>Fusarium</taxon>
    </lineage>
</organism>
<dbReference type="EMBL" id="PXOG01000100">
    <property type="protein sequence ID" value="RGP77183.1"/>
    <property type="molecule type" value="Genomic_DNA"/>
</dbReference>
<comment type="caution">
    <text evidence="2">The sequence shown here is derived from an EMBL/GenBank/DDBJ whole genome shotgun (WGS) entry which is preliminary data.</text>
</comment>
<evidence type="ECO:0000313" key="3">
    <source>
        <dbReference type="Proteomes" id="UP000266234"/>
    </source>
</evidence>
<keyword evidence="3" id="KW-1185">Reference proteome</keyword>
<evidence type="ECO:0000256" key="1">
    <source>
        <dbReference type="SAM" id="MobiDB-lite"/>
    </source>
</evidence>
<feature type="region of interest" description="Disordered" evidence="1">
    <location>
        <begin position="1"/>
        <end position="20"/>
    </location>
</feature>
<dbReference type="OrthoDB" id="5040999at2759"/>
<reference evidence="2 3" key="1">
    <citation type="journal article" date="2018" name="PLoS Pathog.">
        <title>Evolution of structural diversity of trichothecenes, a family of toxins produced by plant pathogenic and entomopathogenic fungi.</title>
        <authorList>
            <person name="Proctor R.H."/>
            <person name="McCormick S.P."/>
            <person name="Kim H.S."/>
            <person name="Cardoza R.E."/>
            <person name="Stanley A.M."/>
            <person name="Lindo L."/>
            <person name="Kelly A."/>
            <person name="Brown D.W."/>
            <person name="Lee T."/>
            <person name="Vaughan M.M."/>
            <person name="Alexander N.J."/>
            <person name="Busman M."/>
            <person name="Gutierrez S."/>
        </authorList>
    </citation>
    <scope>NUCLEOTIDE SEQUENCE [LARGE SCALE GENOMIC DNA]</scope>
    <source>
        <strain evidence="2 3">NRRL 20695</strain>
    </source>
</reference>
<proteinExistence type="predicted"/>
<evidence type="ECO:0000313" key="2">
    <source>
        <dbReference type="EMBL" id="RGP77183.1"/>
    </source>
</evidence>
<name>A0A395SXJ0_9HYPO</name>
<dbReference type="Proteomes" id="UP000266234">
    <property type="component" value="Unassembled WGS sequence"/>
</dbReference>